<feature type="transmembrane region" description="Helical" evidence="9">
    <location>
        <begin position="151"/>
        <end position="172"/>
    </location>
</feature>
<evidence type="ECO:0000256" key="3">
    <source>
        <dbReference type="ARBA" id="ARBA00022737"/>
    </source>
</evidence>
<evidence type="ECO:0000313" key="12">
    <source>
        <dbReference type="Proteomes" id="UP000749559"/>
    </source>
</evidence>
<feature type="signal peptide" evidence="10">
    <location>
        <begin position="1"/>
        <end position="21"/>
    </location>
</feature>
<dbReference type="SMART" id="SM00192">
    <property type="entry name" value="LDLa"/>
    <property type="match status" value="2"/>
</dbReference>
<reference evidence="11" key="1">
    <citation type="submission" date="2022-03" db="EMBL/GenBank/DDBJ databases">
        <authorList>
            <person name="Martin C."/>
        </authorList>
    </citation>
    <scope>NUCLEOTIDE SEQUENCE</scope>
</reference>
<sequence length="457" mass="50810">MLTTFTVLLLIWFELTASIEGLDIDPNKIACEDKGRVHCPDGSCKRRRIDCPGRGCYIHFNNALCDSGDGCYGFFDMCDGDNDCDDGTDEKNCVCLRDELKCDPDDDNAGCYKLTDRCDSVKQCKNNKDEEGCRKLTRSDILAKVKPNSTLTIVFVLIVTVITVVAFIVICVKKTKCCDGTSDNSYEERRNQVSRGRNFATNVPAPQRPLLEADLVALRNSTRNGNANSEIPLRFYNVTPETGRAGSSSPMMHSTPMPNDESSTPDRLPPSYDDVVAPTDDELPSYNAFVTANQGGNDAPASNTQTPPINTNNRVVENEAPNLPSRRDSYQGAIGQDEGRVSPPPQDVYSSIYRPVETRTPRSPWYNTNNHDSSDRIGPVDETGRDSHLPFTPIYQSEESHDRAMDGVHGDYMTRYGGTGNYRNSDHMTSHNASESQDRNRREEEELDTLINSLQNV</sequence>
<comment type="caution">
    <text evidence="7">Lacks conserved residue(s) required for the propagation of feature annotation.</text>
</comment>
<evidence type="ECO:0000256" key="9">
    <source>
        <dbReference type="SAM" id="Phobius"/>
    </source>
</evidence>
<dbReference type="PROSITE" id="PS50068">
    <property type="entry name" value="LDLRA_2"/>
    <property type="match status" value="2"/>
</dbReference>
<evidence type="ECO:0000256" key="8">
    <source>
        <dbReference type="SAM" id="MobiDB-lite"/>
    </source>
</evidence>
<feature type="region of interest" description="Disordered" evidence="8">
    <location>
        <begin position="296"/>
        <end position="445"/>
    </location>
</feature>
<feature type="chain" id="PRO_5043647150" evidence="10">
    <location>
        <begin position="22"/>
        <end position="457"/>
    </location>
</feature>
<proteinExistence type="predicted"/>
<evidence type="ECO:0000256" key="10">
    <source>
        <dbReference type="SAM" id="SignalP"/>
    </source>
</evidence>
<dbReference type="InterPro" id="IPR002172">
    <property type="entry name" value="LDrepeatLR_classA_rpt"/>
</dbReference>
<feature type="region of interest" description="Disordered" evidence="8">
    <location>
        <begin position="240"/>
        <end position="267"/>
    </location>
</feature>
<keyword evidence="3" id="KW-0677">Repeat</keyword>
<name>A0A8J1TUC8_OWEFU</name>
<dbReference type="AlphaFoldDB" id="A0A8J1TUC8"/>
<evidence type="ECO:0000256" key="2">
    <source>
        <dbReference type="ARBA" id="ARBA00022692"/>
    </source>
</evidence>
<dbReference type="PANTHER" id="PTHR24270:SF63">
    <property type="entry name" value="TERRIBLY REDUCED OPTIC LOBES, ISOFORM B"/>
    <property type="match status" value="1"/>
</dbReference>
<gene>
    <name evidence="11" type="ORF">OFUS_LOCUS6539</name>
</gene>
<feature type="compositionally biased region" description="Polar residues" evidence="8">
    <location>
        <begin position="296"/>
        <end position="315"/>
    </location>
</feature>
<accession>A0A8J1TUC8</accession>
<comment type="caution">
    <text evidence="11">The sequence shown here is derived from an EMBL/GenBank/DDBJ whole genome shotgun (WGS) entry which is preliminary data.</text>
</comment>
<evidence type="ECO:0000256" key="5">
    <source>
        <dbReference type="ARBA" id="ARBA00023136"/>
    </source>
</evidence>
<evidence type="ECO:0000256" key="4">
    <source>
        <dbReference type="ARBA" id="ARBA00022989"/>
    </source>
</evidence>
<feature type="compositionally biased region" description="Low complexity" evidence="8">
    <location>
        <begin position="247"/>
        <end position="258"/>
    </location>
</feature>
<keyword evidence="6 7" id="KW-1015">Disulfide bond</keyword>
<protein>
    <submittedName>
        <fullName evidence="11">Uncharacterized protein</fullName>
    </submittedName>
</protein>
<feature type="compositionally biased region" description="Basic and acidic residues" evidence="8">
    <location>
        <begin position="398"/>
        <end position="409"/>
    </location>
</feature>
<evidence type="ECO:0000256" key="1">
    <source>
        <dbReference type="ARBA" id="ARBA00004167"/>
    </source>
</evidence>
<evidence type="ECO:0000313" key="11">
    <source>
        <dbReference type="EMBL" id="CAH1779764.1"/>
    </source>
</evidence>
<organism evidence="11 12">
    <name type="scientific">Owenia fusiformis</name>
    <name type="common">Polychaete worm</name>
    <dbReference type="NCBI Taxonomy" id="6347"/>
    <lineage>
        <taxon>Eukaryota</taxon>
        <taxon>Metazoa</taxon>
        <taxon>Spiralia</taxon>
        <taxon>Lophotrochozoa</taxon>
        <taxon>Annelida</taxon>
        <taxon>Polychaeta</taxon>
        <taxon>Sedentaria</taxon>
        <taxon>Canalipalpata</taxon>
        <taxon>Sabellida</taxon>
        <taxon>Oweniida</taxon>
        <taxon>Oweniidae</taxon>
        <taxon>Owenia</taxon>
    </lineage>
</organism>
<dbReference type="EMBL" id="CAIIXF020000003">
    <property type="protein sequence ID" value="CAH1779764.1"/>
    <property type="molecule type" value="Genomic_DNA"/>
</dbReference>
<keyword evidence="10" id="KW-0732">Signal</keyword>
<keyword evidence="5 9" id="KW-0472">Membrane</keyword>
<keyword evidence="12" id="KW-1185">Reference proteome</keyword>
<feature type="disulfide bond" evidence="7">
    <location>
        <begin position="78"/>
        <end position="93"/>
    </location>
</feature>
<evidence type="ECO:0000256" key="7">
    <source>
        <dbReference type="PROSITE-ProRule" id="PRU00124"/>
    </source>
</evidence>
<comment type="subcellular location">
    <subcellularLocation>
        <location evidence="1">Membrane</location>
        <topology evidence="1">Single-pass membrane protein</topology>
    </subcellularLocation>
</comment>
<dbReference type="PRINTS" id="PR00261">
    <property type="entry name" value="LDLRECEPTOR"/>
</dbReference>
<dbReference type="Proteomes" id="UP000749559">
    <property type="component" value="Unassembled WGS sequence"/>
</dbReference>
<dbReference type="InterPro" id="IPR050685">
    <property type="entry name" value="LDLR"/>
</dbReference>
<feature type="compositionally biased region" description="Basic and acidic residues" evidence="8">
    <location>
        <begin position="372"/>
        <end position="388"/>
    </location>
</feature>
<keyword evidence="4 9" id="KW-1133">Transmembrane helix</keyword>
<keyword evidence="2 9" id="KW-0812">Transmembrane</keyword>
<feature type="disulfide bond" evidence="7">
    <location>
        <begin position="118"/>
        <end position="133"/>
    </location>
</feature>
<dbReference type="GO" id="GO:0005886">
    <property type="term" value="C:plasma membrane"/>
    <property type="evidence" value="ECO:0007669"/>
    <property type="project" value="TreeGrafter"/>
</dbReference>
<evidence type="ECO:0000256" key="6">
    <source>
        <dbReference type="ARBA" id="ARBA00023157"/>
    </source>
</evidence>
<dbReference type="PANTHER" id="PTHR24270">
    <property type="entry name" value="LOW-DENSITY LIPOPROTEIN RECEPTOR-RELATED"/>
    <property type="match status" value="1"/>
</dbReference>